<evidence type="ECO:0000313" key="3">
    <source>
        <dbReference type="Proteomes" id="UP000823521"/>
    </source>
</evidence>
<sequence>MAGSEQARKIAEKAEDQLGKVADTVKEKFDQLSGGRLADRNDQVDKGPDQARERAQEGQGGKSGR</sequence>
<gene>
    <name evidence="2" type="ORF">GSF22_17225</name>
</gene>
<comment type="caution">
    <text evidence="2">The sequence shown here is derived from an EMBL/GenBank/DDBJ whole genome shotgun (WGS) entry which is preliminary data.</text>
</comment>
<evidence type="ECO:0000256" key="1">
    <source>
        <dbReference type="SAM" id="MobiDB-lite"/>
    </source>
</evidence>
<feature type="compositionally biased region" description="Basic and acidic residues" evidence="1">
    <location>
        <begin position="37"/>
        <end position="56"/>
    </location>
</feature>
<reference evidence="2 3" key="1">
    <citation type="submission" date="2019-12" db="EMBL/GenBank/DDBJ databases">
        <title>Whole genome sequencing of endophytic Actinobacterium Micromonospora sp. MPMI6T.</title>
        <authorList>
            <person name="Evv R."/>
            <person name="Podile A.R."/>
        </authorList>
    </citation>
    <scope>NUCLEOTIDE SEQUENCE [LARGE SCALE GENOMIC DNA]</scope>
    <source>
        <strain evidence="2 3">MPMI6</strain>
    </source>
</reference>
<organism evidence="2 3">
    <name type="scientific">Micromonospora echinofusca</name>
    <dbReference type="NCBI Taxonomy" id="47858"/>
    <lineage>
        <taxon>Bacteria</taxon>
        <taxon>Bacillati</taxon>
        <taxon>Actinomycetota</taxon>
        <taxon>Actinomycetes</taxon>
        <taxon>Micromonosporales</taxon>
        <taxon>Micromonosporaceae</taxon>
        <taxon>Micromonospora</taxon>
    </lineage>
</organism>
<evidence type="ECO:0008006" key="4">
    <source>
        <dbReference type="Google" id="ProtNLM"/>
    </source>
</evidence>
<evidence type="ECO:0000313" key="2">
    <source>
        <dbReference type="EMBL" id="MBO4207731.1"/>
    </source>
</evidence>
<protein>
    <recommendedName>
        <fullName evidence="4">MT0933-like antitoxin protein</fullName>
    </recommendedName>
</protein>
<dbReference type="EMBL" id="WVUH01000142">
    <property type="protein sequence ID" value="MBO4207731.1"/>
    <property type="molecule type" value="Genomic_DNA"/>
</dbReference>
<feature type="region of interest" description="Disordered" evidence="1">
    <location>
        <begin position="1"/>
        <end position="65"/>
    </location>
</feature>
<name>A0ABS3VTD2_MICEH</name>
<accession>A0ABS3VTD2</accession>
<dbReference type="RefSeq" id="WP_208814638.1">
    <property type="nucleotide sequence ID" value="NZ_WVUH01000142.1"/>
</dbReference>
<feature type="compositionally biased region" description="Basic and acidic residues" evidence="1">
    <location>
        <begin position="1"/>
        <end position="30"/>
    </location>
</feature>
<keyword evidence="3" id="KW-1185">Reference proteome</keyword>
<dbReference type="Proteomes" id="UP000823521">
    <property type="component" value="Unassembled WGS sequence"/>
</dbReference>
<proteinExistence type="predicted"/>